<dbReference type="PANTHER" id="PTHR30294:SF29">
    <property type="entry name" value="MULTIDRUG ABC TRANSPORTER PERMEASE YBHS-RELATED"/>
    <property type="match status" value="1"/>
</dbReference>
<keyword evidence="5 6" id="KW-0472">Membrane</keyword>
<dbReference type="InterPro" id="IPR051449">
    <property type="entry name" value="ABC-2_transporter_component"/>
</dbReference>
<evidence type="ECO:0000256" key="1">
    <source>
        <dbReference type="ARBA" id="ARBA00004651"/>
    </source>
</evidence>
<comment type="subcellular location">
    <subcellularLocation>
        <location evidence="1">Cell membrane</location>
        <topology evidence="1">Multi-pass membrane protein</topology>
    </subcellularLocation>
</comment>
<feature type="transmembrane region" description="Helical" evidence="6">
    <location>
        <begin position="241"/>
        <end position="271"/>
    </location>
</feature>
<dbReference type="InterPro" id="IPR013525">
    <property type="entry name" value="ABC2_TM"/>
</dbReference>
<dbReference type="EMBL" id="JAUSUY010000017">
    <property type="protein sequence ID" value="MDT3428128.1"/>
    <property type="molecule type" value="Genomic_DNA"/>
</dbReference>
<accession>A0ABU3HBC6</accession>
<dbReference type="PANTHER" id="PTHR30294">
    <property type="entry name" value="MEMBRANE COMPONENT OF ABC TRANSPORTER YHHJ-RELATED"/>
    <property type="match status" value="1"/>
</dbReference>
<reference evidence="8 9" key="1">
    <citation type="submission" date="2023-07" db="EMBL/GenBank/DDBJ databases">
        <title>Genomic Encyclopedia of Type Strains, Phase IV (KMG-IV): sequencing the most valuable type-strain genomes for metagenomic binning, comparative biology and taxonomic classification.</title>
        <authorList>
            <person name="Goeker M."/>
        </authorList>
    </citation>
    <scope>NUCLEOTIDE SEQUENCE [LARGE SCALE GENOMIC DNA]</scope>
    <source>
        <strain evidence="8 9">T98</strain>
    </source>
</reference>
<feature type="transmembrane region" description="Helical" evidence="6">
    <location>
        <begin position="308"/>
        <end position="327"/>
    </location>
</feature>
<organism evidence="8 9">
    <name type="scientific">Paenibacillus forsythiae</name>
    <dbReference type="NCBI Taxonomy" id="365616"/>
    <lineage>
        <taxon>Bacteria</taxon>
        <taxon>Bacillati</taxon>
        <taxon>Bacillota</taxon>
        <taxon>Bacilli</taxon>
        <taxon>Bacillales</taxon>
        <taxon>Paenibacillaceae</taxon>
        <taxon>Paenibacillus</taxon>
    </lineage>
</organism>
<dbReference type="RefSeq" id="WP_312001269.1">
    <property type="nucleotide sequence ID" value="NZ_JAUSUY010000017.1"/>
</dbReference>
<evidence type="ECO:0000256" key="5">
    <source>
        <dbReference type="ARBA" id="ARBA00023136"/>
    </source>
</evidence>
<keyword evidence="3 6" id="KW-0812">Transmembrane</keyword>
<evidence type="ECO:0000313" key="8">
    <source>
        <dbReference type="EMBL" id="MDT3428128.1"/>
    </source>
</evidence>
<dbReference type="Pfam" id="PF12698">
    <property type="entry name" value="ABC2_membrane_3"/>
    <property type="match status" value="1"/>
</dbReference>
<feature type="domain" description="ABC-2 type transporter transmembrane" evidence="7">
    <location>
        <begin position="20"/>
        <end position="379"/>
    </location>
</feature>
<feature type="transmembrane region" description="Helical" evidence="6">
    <location>
        <begin position="197"/>
        <end position="220"/>
    </location>
</feature>
<protein>
    <submittedName>
        <fullName evidence="8">ABC-2 type transport system permease protein</fullName>
    </submittedName>
</protein>
<feature type="transmembrane region" description="Helical" evidence="6">
    <location>
        <begin position="360"/>
        <end position="382"/>
    </location>
</feature>
<dbReference type="Gene3D" id="3.40.1710.10">
    <property type="entry name" value="abc type-2 transporter like domain"/>
    <property type="match status" value="1"/>
</dbReference>
<evidence type="ECO:0000259" key="7">
    <source>
        <dbReference type="Pfam" id="PF12698"/>
    </source>
</evidence>
<keyword evidence="9" id="KW-1185">Reference proteome</keyword>
<evidence type="ECO:0000256" key="4">
    <source>
        <dbReference type="ARBA" id="ARBA00022989"/>
    </source>
</evidence>
<keyword evidence="4 6" id="KW-1133">Transmembrane helix</keyword>
<comment type="caution">
    <text evidence="8">The sequence shown here is derived from an EMBL/GenBank/DDBJ whole genome shotgun (WGS) entry which is preliminary data.</text>
</comment>
<sequence length="389" mass="41781">MANIWTIAVHELRRLFRSCSMLINLFLLPILLIFLLGSALSSVMGGGKDQTIESFRVGIVDAGNPAERSQLIGNFLKSPQVAEIITAETAESREAAVSGVRSGQYGYAVIVPAGFDKDMVTGKEAKLEYILGKNRTDNMIAGTVFDNFLGSINYKQAAAMTLGPQAISAMTESGQGNPAAVLGKLNDGAPAYTASQYYAAAMLLMFLLLCGQMVITSLYSEKDNHTLFRIGSMPVKGRELFIGKMLGIGLVSVLQCASIIVATRFLFGVYWGNRPGLLMLVCLLMIFASLTLSVIISMFVRSAALARAVLSGLTVVMTFMSGGMAPLPDAWVNTGGAFSINHWGMKGILRMMLESPWAQISGSIGMLSLICLVLGSMAFFSYRKVGYHA</sequence>
<evidence type="ECO:0000256" key="6">
    <source>
        <dbReference type="SAM" id="Phobius"/>
    </source>
</evidence>
<feature type="transmembrane region" description="Helical" evidence="6">
    <location>
        <begin position="277"/>
        <end position="296"/>
    </location>
</feature>
<evidence type="ECO:0000256" key="2">
    <source>
        <dbReference type="ARBA" id="ARBA00022475"/>
    </source>
</evidence>
<gene>
    <name evidence="8" type="ORF">J2Z22_003718</name>
</gene>
<proteinExistence type="predicted"/>
<keyword evidence="2" id="KW-1003">Cell membrane</keyword>
<dbReference type="Proteomes" id="UP001248709">
    <property type="component" value="Unassembled WGS sequence"/>
</dbReference>
<evidence type="ECO:0000256" key="3">
    <source>
        <dbReference type="ARBA" id="ARBA00022692"/>
    </source>
</evidence>
<evidence type="ECO:0000313" key="9">
    <source>
        <dbReference type="Proteomes" id="UP001248709"/>
    </source>
</evidence>
<name>A0ABU3HBC6_9BACL</name>